<reference evidence="3" key="1">
    <citation type="submission" date="2022-01" db="EMBL/GenBank/DDBJ databases">
        <title>Genome Sequence Resource for Two Populations of Ditylenchus destructor, the Migratory Endoparasitic Phytonematode.</title>
        <authorList>
            <person name="Zhang H."/>
            <person name="Lin R."/>
            <person name="Xie B."/>
        </authorList>
    </citation>
    <scope>NUCLEOTIDE SEQUENCE</scope>
    <source>
        <strain evidence="3">BazhouSP</strain>
    </source>
</reference>
<evidence type="ECO:0000259" key="2">
    <source>
        <dbReference type="Pfam" id="PF00053"/>
    </source>
</evidence>
<feature type="domain" description="Laminin EGF-like" evidence="2">
    <location>
        <begin position="65"/>
        <end position="103"/>
    </location>
</feature>
<keyword evidence="4" id="KW-1185">Reference proteome</keyword>
<gene>
    <name evidence="3" type="ORF">DdX_14365</name>
</gene>
<feature type="signal peptide" evidence="1">
    <location>
        <begin position="1"/>
        <end position="21"/>
    </location>
</feature>
<organism evidence="3 4">
    <name type="scientific">Ditylenchus destructor</name>
    <dbReference type="NCBI Taxonomy" id="166010"/>
    <lineage>
        <taxon>Eukaryota</taxon>
        <taxon>Metazoa</taxon>
        <taxon>Ecdysozoa</taxon>
        <taxon>Nematoda</taxon>
        <taxon>Chromadorea</taxon>
        <taxon>Rhabditida</taxon>
        <taxon>Tylenchina</taxon>
        <taxon>Tylenchomorpha</taxon>
        <taxon>Sphaerularioidea</taxon>
        <taxon>Anguinidae</taxon>
        <taxon>Anguininae</taxon>
        <taxon>Ditylenchus</taxon>
    </lineage>
</organism>
<evidence type="ECO:0000313" key="4">
    <source>
        <dbReference type="Proteomes" id="UP001201812"/>
    </source>
</evidence>
<comment type="caution">
    <text evidence="3">The sequence shown here is derived from an EMBL/GenBank/DDBJ whole genome shotgun (WGS) entry which is preliminary data.</text>
</comment>
<sequence>MARGALLICLYLLFIVESTLTKSIPGAANDDPCYKTDENGQRVKDPECNKCEKGYWRAGNECLPCECDSVGSTSNQCNEMGQCPCRERSVTGRKCDRDNSNYKRT</sequence>
<dbReference type="InterPro" id="IPR002049">
    <property type="entry name" value="LE_dom"/>
</dbReference>
<evidence type="ECO:0000313" key="3">
    <source>
        <dbReference type="EMBL" id="KAI1704246.1"/>
    </source>
</evidence>
<dbReference type="Pfam" id="PF00053">
    <property type="entry name" value="EGF_laminin"/>
    <property type="match status" value="1"/>
</dbReference>
<evidence type="ECO:0000256" key="1">
    <source>
        <dbReference type="SAM" id="SignalP"/>
    </source>
</evidence>
<dbReference type="AlphaFoldDB" id="A0AAD4QVN8"/>
<keyword evidence="1" id="KW-0732">Signal</keyword>
<name>A0AAD4QVN8_9BILA</name>
<accession>A0AAD4QVN8</accession>
<dbReference type="Gene3D" id="2.10.25.10">
    <property type="entry name" value="Laminin"/>
    <property type="match status" value="1"/>
</dbReference>
<protein>
    <submittedName>
        <fullName evidence="3">Laminin subunit gamma-3</fullName>
    </submittedName>
</protein>
<dbReference type="EMBL" id="JAKKPZ010000070">
    <property type="protein sequence ID" value="KAI1704246.1"/>
    <property type="molecule type" value="Genomic_DNA"/>
</dbReference>
<dbReference type="Proteomes" id="UP001201812">
    <property type="component" value="Unassembled WGS sequence"/>
</dbReference>
<feature type="chain" id="PRO_5042151010" evidence="1">
    <location>
        <begin position="22"/>
        <end position="105"/>
    </location>
</feature>
<proteinExistence type="predicted"/>
<dbReference type="CDD" id="cd00055">
    <property type="entry name" value="EGF_Lam"/>
    <property type="match status" value="1"/>
</dbReference>